<dbReference type="FunFam" id="3.30.70.890:FF:000015">
    <property type="entry name" value="Diphosphomevalonate decarboxylase"/>
    <property type="match status" value="1"/>
</dbReference>
<dbReference type="SUPFAM" id="SSF54211">
    <property type="entry name" value="Ribosomal protein S5 domain 2-like"/>
    <property type="match status" value="1"/>
</dbReference>
<evidence type="ECO:0000256" key="14">
    <source>
        <dbReference type="ARBA" id="ARBA00048154"/>
    </source>
</evidence>
<dbReference type="Pfam" id="PF22700">
    <property type="entry name" value="MVD-like_N"/>
    <property type="match status" value="1"/>
</dbReference>
<evidence type="ECO:0000259" key="17">
    <source>
        <dbReference type="Pfam" id="PF18376"/>
    </source>
</evidence>
<evidence type="ECO:0000256" key="15">
    <source>
        <dbReference type="PIRNR" id="PIRNR015950"/>
    </source>
</evidence>
<dbReference type="EMBL" id="GBZX01001376">
    <property type="protein sequence ID" value="JAG91364.1"/>
    <property type="molecule type" value="mRNA"/>
</dbReference>
<evidence type="ECO:0000256" key="10">
    <source>
        <dbReference type="ARBA" id="ARBA00023098"/>
    </source>
</evidence>
<dbReference type="SUPFAM" id="SSF55060">
    <property type="entry name" value="GHMP Kinase, C-terminal domain"/>
    <property type="match status" value="1"/>
</dbReference>
<organism evidence="19">
    <name type="scientific">Amblyomma americanum</name>
    <name type="common">Lone star tick</name>
    <dbReference type="NCBI Taxonomy" id="6943"/>
    <lineage>
        <taxon>Eukaryota</taxon>
        <taxon>Metazoa</taxon>
        <taxon>Ecdysozoa</taxon>
        <taxon>Arthropoda</taxon>
        <taxon>Chelicerata</taxon>
        <taxon>Arachnida</taxon>
        <taxon>Acari</taxon>
        <taxon>Parasitiformes</taxon>
        <taxon>Ixodida</taxon>
        <taxon>Ixodoidea</taxon>
        <taxon>Ixodidae</taxon>
        <taxon>Amblyomminae</taxon>
        <taxon>Amblyomma</taxon>
    </lineage>
</organism>
<reference evidence="19" key="1">
    <citation type="journal article" date="2015" name="PLoS ONE">
        <title>An Insight into the Sialome of the Lone Star Tick, Amblyomma americanum, with a Glimpse on Its Time Dependent Gene Expression.</title>
        <authorList>
            <person name="Karim S."/>
            <person name="Ribeiro J.M."/>
        </authorList>
    </citation>
    <scope>NUCLEOTIDE SEQUENCE</scope>
    <source>
        <tissue evidence="19">Salivary gland</tissue>
    </source>
</reference>
<comment type="similarity">
    <text evidence="2 15 16">Belongs to the diphosphomevalonate decarboxylase family.</text>
</comment>
<dbReference type="GO" id="GO:0019287">
    <property type="term" value="P:isopentenyl diphosphate biosynthetic process, mevalonate pathway"/>
    <property type="evidence" value="ECO:0007669"/>
    <property type="project" value="UniProtKB-UniRule"/>
</dbReference>
<evidence type="ECO:0000256" key="6">
    <source>
        <dbReference type="ARBA" id="ARBA00022741"/>
    </source>
</evidence>
<dbReference type="InterPro" id="IPR041431">
    <property type="entry name" value="Mvd1_C"/>
</dbReference>
<keyword evidence="16" id="KW-0153">Cholesterol metabolism</keyword>
<evidence type="ECO:0000313" key="19">
    <source>
        <dbReference type="EMBL" id="JAG91364.1"/>
    </source>
</evidence>
<evidence type="ECO:0000256" key="2">
    <source>
        <dbReference type="ARBA" id="ARBA00008831"/>
    </source>
</evidence>
<evidence type="ECO:0000256" key="8">
    <source>
        <dbReference type="ARBA" id="ARBA00022955"/>
    </source>
</evidence>
<dbReference type="InterPro" id="IPR053859">
    <property type="entry name" value="MVD-like_N"/>
</dbReference>
<keyword evidence="10 15" id="KW-0443">Lipid metabolism</keyword>
<protein>
    <recommendedName>
        <fullName evidence="4 15">Diphosphomevalonate decarboxylase</fullName>
        <ecNumber evidence="3 15">4.1.1.33</ecNumber>
    </recommendedName>
</protein>
<dbReference type="Pfam" id="PF18376">
    <property type="entry name" value="MDD_C"/>
    <property type="match status" value="1"/>
</dbReference>
<keyword evidence="9 16" id="KW-0756">Sterol biosynthesis</keyword>
<dbReference type="Gene3D" id="3.30.230.10">
    <property type="match status" value="1"/>
</dbReference>
<evidence type="ECO:0000256" key="9">
    <source>
        <dbReference type="ARBA" id="ARBA00023011"/>
    </source>
</evidence>
<dbReference type="GO" id="GO:0005829">
    <property type="term" value="C:cytosol"/>
    <property type="evidence" value="ECO:0007669"/>
    <property type="project" value="InterPro"/>
</dbReference>
<comment type="function">
    <text evidence="1 16">Catalyzes the ATP dependent decarboxylation of (R)-5-diphosphomevalonate to form isopentenyl diphosphate (IPP). Functions in the mevalonate (MVA) pathway leading to isopentenyl diphosphate (IPP), a key precursor for the biosynthesis of isoprenoids and sterol synthesis.</text>
</comment>
<evidence type="ECO:0000256" key="4">
    <source>
        <dbReference type="ARBA" id="ARBA00019335"/>
    </source>
</evidence>
<accession>A0A0C9S2U5</accession>
<keyword evidence="7 15" id="KW-0067">ATP-binding</keyword>
<feature type="domain" description="Mvd1 C-terminal" evidence="17">
    <location>
        <begin position="199"/>
        <end position="382"/>
    </location>
</feature>
<comment type="catalytic activity">
    <reaction evidence="14 15 16">
        <text>(R)-5-diphosphomevalonate + ATP = isopentenyl diphosphate + ADP + phosphate + CO2</text>
        <dbReference type="Rhea" id="RHEA:23732"/>
        <dbReference type="ChEBI" id="CHEBI:16526"/>
        <dbReference type="ChEBI" id="CHEBI:30616"/>
        <dbReference type="ChEBI" id="CHEBI:43474"/>
        <dbReference type="ChEBI" id="CHEBI:57557"/>
        <dbReference type="ChEBI" id="CHEBI:128769"/>
        <dbReference type="ChEBI" id="CHEBI:456216"/>
        <dbReference type="EC" id="4.1.1.33"/>
    </reaction>
</comment>
<dbReference type="PANTHER" id="PTHR10977">
    <property type="entry name" value="DIPHOSPHOMEVALONATE DECARBOXYLASE"/>
    <property type="match status" value="1"/>
</dbReference>
<comment type="pathway">
    <text evidence="16">Steroid biosynthesis; cholesterol biosynthesis.</text>
</comment>
<dbReference type="FunFam" id="3.30.230.10:FF:000080">
    <property type="entry name" value="Diphosphomevalonate decarboxylase"/>
    <property type="match status" value="1"/>
</dbReference>
<dbReference type="InterPro" id="IPR020568">
    <property type="entry name" value="Ribosomal_Su5_D2-typ_SF"/>
</dbReference>
<evidence type="ECO:0000256" key="3">
    <source>
        <dbReference type="ARBA" id="ARBA00012296"/>
    </source>
</evidence>
<dbReference type="InterPro" id="IPR014721">
    <property type="entry name" value="Ribsml_uS5_D2-typ_fold_subgr"/>
</dbReference>
<proteinExistence type="evidence at transcript level"/>
<name>A0A0C9S2U5_AMBAM</name>
<dbReference type="UniPathway" id="UPA00063"/>
<evidence type="ECO:0000256" key="1">
    <source>
        <dbReference type="ARBA" id="ARBA00003812"/>
    </source>
</evidence>
<dbReference type="GO" id="GO:0004163">
    <property type="term" value="F:diphosphomevalonate decarboxylase activity"/>
    <property type="evidence" value="ECO:0007669"/>
    <property type="project" value="UniProtKB-UniRule"/>
</dbReference>
<dbReference type="InterPro" id="IPR029765">
    <property type="entry name" value="Mev_diP_decarb"/>
</dbReference>
<keyword evidence="12 16" id="KW-0753">Steroid metabolism</keyword>
<feature type="domain" description="Diphosphomevalonate decarboxylase-like N-terminal" evidence="18">
    <location>
        <begin position="18"/>
        <end position="185"/>
    </location>
</feature>
<evidence type="ECO:0000256" key="5">
    <source>
        <dbReference type="ARBA" id="ARBA00022516"/>
    </source>
</evidence>
<keyword evidence="5 16" id="KW-0444">Lipid biosynthesis</keyword>
<dbReference type="PANTHER" id="PTHR10977:SF3">
    <property type="entry name" value="DIPHOSPHOMEVALONATE DECARBOXYLASE"/>
    <property type="match status" value="1"/>
</dbReference>
<dbReference type="AlphaFoldDB" id="A0A0C9S2U5"/>
<dbReference type="Gene3D" id="3.30.70.890">
    <property type="entry name" value="GHMP kinase, C-terminal domain"/>
    <property type="match status" value="1"/>
</dbReference>
<evidence type="ECO:0000256" key="12">
    <source>
        <dbReference type="ARBA" id="ARBA00023221"/>
    </source>
</evidence>
<keyword evidence="16" id="KW-0152">Cholesterol biosynthesis</keyword>
<sequence>MDHITKINDGLYMTTTKAPVNIAVVKYWGKTNEDLIIPANDSLSLTLSTEHLCATTTVAVGKKFREDRIWLNGKEESMRSARLQNCLHEIRKRSREALHMHNDLPDYTGWNVHICSMNNFPTSAGLASSAAGYACLVQSLGTLFHIEGDLSGIARRGSGSACRSMYGGFVAWLRGTNPDGSDSVAKQIASSDHWPQMRVIILVASDAKKDTSSSHGMMRTMETSTLALHRVENIVPQHMKDMTGAILNRDFNKFAEITMKESNQLHAVCLDSFPPIRYMNSASWDVVTLVHRYNRFYDTNKLAYSFDAGPNACLFLLEESLPEVLALVEYAFPTTAREVDFFRGAPAVIGKLSDELKNFMNVSPQQDAIKFAIITHVGDGPKPHDGLEAHLLDVHGYPK</sequence>
<dbReference type="PIRSF" id="PIRSF015950">
    <property type="entry name" value="Mev_P_decrbx"/>
    <property type="match status" value="1"/>
</dbReference>
<evidence type="ECO:0000256" key="11">
    <source>
        <dbReference type="ARBA" id="ARBA00023166"/>
    </source>
</evidence>
<keyword evidence="11 16" id="KW-1207">Sterol metabolism</keyword>
<dbReference type="InterPro" id="IPR036554">
    <property type="entry name" value="GHMP_kinase_C_sf"/>
</dbReference>
<dbReference type="InterPro" id="IPR005935">
    <property type="entry name" value="Mev_decarb"/>
</dbReference>
<evidence type="ECO:0000256" key="13">
    <source>
        <dbReference type="ARBA" id="ARBA00023239"/>
    </source>
</evidence>
<keyword evidence="6 15" id="KW-0547">Nucleotide-binding</keyword>
<dbReference type="NCBIfam" id="TIGR01240">
    <property type="entry name" value="mevDPdecarb"/>
    <property type="match status" value="1"/>
</dbReference>
<evidence type="ECO:0000256" key="16">
    <source>
        <dbReference type="RuleBase" id="RU363086"/>
    </source>
</evidence>
<dbReference type="EC" id="4.1.1.33" evidence="3 15"/>
<keyword evidence="13 15" id="KW-0456">Lyase</keyword>
<keyword evidence="8 16" id="KW-0752">Steroid biosynthesis</keyword>
<evidence type="ECO:0000256" key="7">
    <source>
        <dbReference type="ARBA" id="ARBA00022840"/>
    </source>
</evidence>
<evidence type="ECO:0000259" key="18">
    <source>
        <dbReference type="Pfam" id="PF22700"/>
    </source>
</evidence>
<dbReference type="GO" id="GO:0006695">
    <property type="term" value="P:cholesterol biosynthetic process"/>
    <property type="evidence" value="ECO:0007669"/>
    <property type="project" value="UniProtKB-UniPathway"/>
</dbReference>
<dbReference type="GO" id="GO:0005524">
    <property type="term" value="F:ATP binding"/>
    <property type="evidence" value="ECO:0007669"/>
    <property type="project" value="UniProtKB-UniRule"/>
</dbReference>